<dbReference type="Proteomes" id="UP000289455">
    <property type="component" value="Unassembled WGS sequence"/>
</dbReference>
<reference evidence="4 5" key="1">
    <citation type="submission" date="2019-01" db="EMBL/GenBank/DDBJ databases">
        <title>Cytophagaceae bacterium strain CAR-16.</title>
        <authorList>
            <person name="Chen W.-M."/>
        </authorList>
    </citation>
    <scope>NUCLEOTIDE SEQUENCE [LARGE SCALE GENOMIC DNA]</scope>
    <source>
        <strain evidence="4 5">CAR-16</strain>
    </source>
</reference>
<keyword evidence="1 4" id="KW-0808">Transferase</keyword>
<dbReference type="RefSeq" id="WP_129027087.1">
    <property type="nucleotide sequence ID" value="NZ_SDHY01000004.1"/>
</dbReference>
<dbReference type="InterPro" id="IPR050832">
    <property type="entry name" value="Bact_Acetyltransf"/>
</dbReference>
<evidence type="ECO:0000256" key="2">
    <source>
        <dbReference type="ARBA" id="ARBA00023315"/>
    </source>
</evidence>
<dbReference type="EMBL" id="SDHY01000004">
    <property type="protein sequence ID" value="RXK48762.1"/>
    <property type="molecule type" value="Genomic_DNA"/>
</dbReference>
<organism evidence="4 5">
    <name type="scientific">Aquirufa rosea</name>
    <dbReference type="NCBI Taxonomy" id="2509241"/>
    <lineage>
        <taxon>Bacteria</taxon>
        <taxon>Pseudomonadati</taxon>
        <taxon>Bacteroidota</taxon>
        <taxon>Cytophagia</taxon>
        <taxon>Cytophagales</taxon>
        <taxon>Flectobacillaceae</taxon>
        <taxon>Aquirufa</taxon>
    </lineage>
</organism>
<dbReference type="Gene3D" id="3.40.630.30">
    <property type="match status" value="1"/>
</dbReference>
<dbReference type="InterPro" id="IPR000182">
    <property type="entry name" value="GNAT_dom"/>
</dbReference>
<dbReference type="Pfam" id="PF00583">
    <property type="entry name" value="Acetyltransf_1"/>
    <property type="match status" value="1"/>
</dbReference>
<dbReference type="PANTHER" id="PTHR43877:SF2">
    <property type="entry name" value="AMINOALKYLPHOSPHONATE N-ACETYLTRANSFERASE-RELATED"/>
    <property type="match status" value="1"/>
</dbReference>
<dbReference type="CDD" id="cd04301">
    <property type="entry name" value="NAT_SF"/>
    <property type="match status" value="1"/>
</dbReference>
<keyword evidence="5" id="KW-1185">Reference proteome</keyword>
<proteinExistence type="predicted"/>
<dbReference type="OrthoDB" id="1431064at2"/>
<comment type="caution">
    <text evidence="4">The sequence shown here is derived from an EMBL/GenBank/DDBJ whole genome shotgun (WGS) entry which is preliminary data.</text>
</comment>
<dbReference type="PANTHER" id="PTHR43877">
    <property type="entry name" value="AMINOALKYLPHOSPHONATE N-ACETYLTRANSFERASE-RELATED-RELATED"/>
    <property type="match status" value="1"/>
</dbReference>
<evidence type="ECO:0000313" key="5">
    <source>
        <dbReference type="Proteomes" id="UP000289455"/>
    </source>
</evidence>
<dbReference type="GO" id="GO:0016747">
    <property type="term" value="F:acyltransferase activity, transferring groups other than amino-acyl groups"/>
    <property type="evidence" value="ECO:0007669"/>
    <property type="project" value="InterPro"/>
</dbReference>
<evidence type="ECO:0000259" key="3">
    <source>
        <dbReference type="PROSITE" id="PS51186"/>
    </source>
</evidence>
<feature type="domain" description="N-acetyltransferase" evidence="3">
    <location>
        <begin position="4"/>
        <end position="154"/>
    </location>
</feature>
<dbReference type="InterPro" id="IPR016181">
    <property type="entry name" value="Acyl_CoA_acyltransferase"/>
</dbReference>
<name>A0A4Q1BYZ1_9BACT</name>
<dbReference type="SUPFAM" id="SSF55729">
    <property type="entry name" value="Acyl-CoA N-acyltransferases (Nat)"/>
    <property type="match status" value="1"/>
</dbReference>
<dbReference type="PROSITE" id="PS51186">
    <property type="entry name" value="GNAT"/>
    <property type="match status" value="1"/>
</dbReference>
<accession>A0A4Q1BYZ1</accession>
<evidence type="ECO:0000256" key="1">
    <source>
        <dbReference type="ARBA" id="ARBA00022679"/>
    </source>
</evidence>
<dbReference type="AlphaFoldDB" id="A0A4Q1BYZ1"/>
<keyword evidence="2" id="KW-0012">Acyltransferase</keyword>
<gene>
    <name evidence="4" type="ORF">ESB04_07330</name>
</gene>
<sequence>MSQIHITYFDPAHRDAIRRLNYEWLEKYFHIEEIDREVLSKPEEVILAPGGQIFYAWCDDQIVGTVSLMKIQEGVFELTKMAVNEAFQGLGIGKLLMDQCLDYAKNTGIKEIIIYSNRRLERAVAMYRNYGFKEIDLGPVLYSRADIKMKLDVGDN</sequence>
<protein>
    <submittedName>
        <fullName evidence="4">N-acetyltransferase</fullName>
    </submittedName>
</protein>
<evidence type="ECO:0000313" key="4">
    <source>
        <dbReference type="EMBL" id="RXK48762.1"/>
    </source>
</evidence>